<protein>
    <recommendedName>
        <fullName evidence="8">Toxin HipA</fullName>
    </recommendedName>
</protein>
<feature type="domain" description="HipA-like C-terminal" evidence="4">
    <location>
        <begin position="173"/>
        <end position="412"/>
    </location>
</feature>
<feature type="domain" description="HipA N-terminal subdomain 1" evidence="5">
    <location>
        <begin position="7"/>
        <end position="117"/>
    </location>
</feature>
<proteinExistence type="inferred from homology"/>
<dbReference type="InterPro" id="IPR017508">
    <property type="entry name" value="HipA_N1"/>
</dbReference>
<keyword evidence="2" id="KW-0808">Transferase</keyword>
<dbReference type="InterPro" id="IPR052028">
    <property type="entry name" value="HipA_Ser/Thr_kinase"/>
</dbReference>
<dbReference type="PANTHER" id="PTHR37419">
    <property type="entry name" value="SERINE/THREONINE-PROTEIN KINASE TOXIN HIPA"/>
    <property type="match status" value="1"/>
</dbReference>
<dbReference type="RefSeq" id="WP_136062565.1">
    <property type="nucleotide sequence ID" value="NZ_CAAHFH010000002.1"/>
</dbReference>
<dbReference type="Gene3D" id="1.10.1070.20">
    <property type="match status" value="1"/>
</dbReference>
<evidence type="ECO:0000259" key="5">
    <source>
        <dbReference type="Pfam" id="PF13657"/>
    </source>
</evidence>
<reference evidence="6 7" key="1">
    <citation type="submission" date="2019-04" db="EMBL/GenBank/DDBJ databases">
        <authorList>
            <person name="Van Vliet M D."/>
        </authorList>
    </citation>
    <scope>NUCLEOTIDE SEQUENCE [LARGE SCALE GENOMIC DNA]</scope>
    <source>
        <strain evidence="6 7">F21</strain>
    </source>
</reference>
<accession>A0A6C2ULT4</accession>
<evidence type="ECO:0000259" key="4">
    <source>
        <dbReference type="Pfam" id="PF07804"/>
    </source>
</evidence>
<evidence type="ECO:0000256" key="2">
    <source>
        <dbReference type="ARBA" id="ARBA00022679"/>
    </source>
</evidence>
<evidence type="ECO:0000313" key="6">
    <source>
        <dbReference type="EMBL" id="VGO21078.1"/>
    </source>
</evidence>
<dbReference type="GO" id="GO:0004674">
    <property type="term" value="F:protein serine/threonine kinase activity"/>
    <property type="evidence" value="ECO:0007669"/>
    <property type="project" value="TreeGrafter"/>
</dbReference>
<dbReference type="Pfam" id="PF07804">
    <property type="entry name" value="HipA_C"/>
    <property type="match status" value="1"/>
</dbReference>
<evidence type="ECO:0000256" key="3">
    <source>
        <dbReference type="ARBA" id="ARBA00022777"/>
    </source>
</evidence>
<dbReference type="PANTHER" id="PTHR37419:SF8">
    <property type="entry name" value="TOXIN YJJJ"/>
    <property type="match status" value="1"/>
</dbReference>
<keyword evidence="7" id="KW-1185">Reference proteome</keyword>
<comment type="similarity">
    <text evidence="1">Belongs to the HipA Ser/Thr kinase family.</text>
</comment>
<dbReference type="Pfam" id="PF13657">
    <property type="entry name" value="Couple_hipA"/>
    <property type="match status" value="1"/>
</dbReference>
<evidence type="ECO:0008006" key="8">
    <source>
        <dbReference type="Google" id="ProtNLM"/>
    </source>
</evidence>
<dbReference type="InterPro" id="IPR012893">
    <property type="entry name" value="HipA-like_C"/>
</dbReference>
<name>A0A6C2ULT4_9BACT</name>
<organism evidence="6 7">
    <name type="scientific">Pontiella sulfatireligans</name>
    <dbReference type="NCBI Taxonomy" id="2750658"/>
    <lineage>
        <taxon>Bacteria</taxon>
        <taxon>Pseudomonadati</taxon>
        <taxon>Kiritimatiellota</taxon>
        <taxon>Kiritimatiellia</taxon>
        <taxon>Kiritimatiellales</taxon>
        <taxon>Pontiellaceae</taxon>
        <taxon>Pontiella</taxon>
    </lineage>
</organism>
<sequence length="440" mass="49177">MPATTAEILLWGNVVGAAAWDAGRDAASFQYAEAFLDSGIELAPIAMPLGEQVYFFPELPKDSFHGLPGMLADSLPDKFGNLLIDEWLVRTGRQRTDFTPLERLCYIGTRGMGALEFRPAMRERQSGSIPIDIKELVDLANTALAQKEMLDTAIGNNSAEDLDAMRDILRVGTSAGGARAKAIIAWNEKNGEVRSGQVKAPPGFGYWLMKFDGVAGNRDKELNDPQGFGKVEYAYHRLALLAGIEMSECRLYNENGRSHFMTRRFDRTSEGRKIFMQTLCGIAHMDFNQAGAYGYEQAMDVAQRLGLGREALEQLFRRMVFNVFARNQDDHTKNIAFLMDKRGQWSLAPAYDVTYSYNPDGAWTHRHQMRINGKRDDFDRPDFHAVAKRFRIASAKAVDEILEQTDRALEAWPQLAEGAGVPEKMAAQIANAHRRLAGMP</sequence>
<gene>
    <name evidence="6" type="ORF">SCARR_03147</name>
</gene>
<dbReference type="AlphaFoldDB" id="A0A6C2ULT4"/>
<keyword evidence="3" id="KW-0418">Kinase</keyword>
<evidence type="ECO:0000256" key="1">
    <source>
        <dbReference type="ARBA" id="ARBA00010164"/>
    </source>
</evidence>
<dbReference type="EMBL" id="CAAHFH010000002">
    <property type="protein sequence ID" value="VGO21078.1"/>
    <property type="molecule type" value="Genomic_DNA"/>
</dbReference>
<dbReference type="Proteomes" id="UP000346198">
    <property type="component" value="Unassembled WGS sequence"/>
</dbReference>
<evidence type="ECO:0000313" key="7">
    <source>
        <dbReference type="Proteomes" id="UP000346198"/>
    </source>
</evidence>
<dbReference type="GO" id="GO:0005829">
    <property type="term" value="C:cytosol"/>
    <property type="evidence" value="ECO:0007669"/>
    <property type="project" value="TreeGrafter"/>
</dbReference>